<dbReference type="PATRIC" id="fig|245018.3.peg.1814"/>
<sequence>MIEYRLTTFDNPFDPFDDFTQWLLFDNEKGYNTCGYLARLLANLPDDLSEVEEEQEKEKAIDTIIANDFLNIYKKVERKSDEHVYAFD</sequence>
<protein>
    <submittedName>
        <fullName evidence="1">Uncharacterized protein</fullName>
    </submittedName>
</protein>
<dbReference type="Proteomes" id="UP000008960">
    <property type="component" value="Chromosome"/>
</dbReference>
<dbReference type="RefSeq" id="WP_008390866.1">
    <property type="nucleotide sequence ID" value="NC_021016.1"/>
</dbReference>
<evidence type="ECO:0000313" key="1">
    <source>
        <dbReference type="EMBL" id="CBL38452.1"/>
    </source>
</evidence>
<reference evidence="1 2" key="2">
    <citation type="submission" date="2010-03" db="EMBL/GenBank/DDBJ databases">
        <authorList>
            <person name="Pajon A."/>
        </authorList>
    </citation>
    <scope>NUCLEOTIDE SEQUENCE [LARGE SCALE GENOMIC DNA]</scope>
    <source>
        <strain evidence="1 2">SSC/2</strain>
    </source>
</reference>
<name>D4N0Q7_ANAHA</name>
<dbReference type="KEGG" id="bprl:CL2_15110"/>
<proteinExistence type="predicted"/>
<reference evidence="1 2" key="1">
    <citation type="submission" date="2010-03" db="EMBL/GenBank/DDBJ databases">
        <title>The genome sequence of Clostridiales sp. SSC/2.</title>
        <authorList>
            <consortium name="metaHIT consortium -- http://www.metahit.eu/"/>
            <person name="Pajon A."/>
            <person name="Turner K."/>
            <person name="Parkhill J."/>
            <person name="Duncan S."/>
            <person name="Flint H."/>
        </authorList>
    </citation>
    <scope>NUCLEOTIDE SEQUENCE [LARGE SCALE GENOMIC DNA]</scope>
    <source>
        <strain evidence="1 2">SSC/2</strain>
    </source>
</reference>
<gene>
    <name evidence="1" type="ORF">CL2_15110</name>
</gene>
<accession>D4N0Q7</accession>
<organism evidence="1 2">
    <name type="scientific">Anaerostipes hadrus</name>
    <dbReference type="NCBI Taxonomy" id="649756"/>
    <lineage>
        <taxon>Bacteria</taxon>
        <taxon>Bacillati</taxon>
        <taxon>Bacillota</taxon>
        <taxon>Clostridia</taxon>
        <taxon>Lachnospirales</taxon>
        <taxon>Lachnospiraceae</taxon>
        <taxon>Anaerostipes</taxon>
    </lineage>
</organism>
<dbReference type="EMBL" id="FP929061">
    <property type="protein sequence ID" value="CBL38452.1"/>
    <property type="molecule type" value="Genomic_DNA"/>
</dbReference>
<dbReference type="AlphaFoldDB" id="D4N0Q7"/>
<evidence type="ECO:0000313" key="2">
    <source>
        <dbReference type="Proteomes" id="UP000008960"/>
    </source>
</evidence>